<evidence type="ECO:0000313" key="3">
    <source>
        <dbReference type="EMBL" id="POG65703.1"/>
    </source>
</evidence>
<dbReference type="SMR" id="A0A2P4PJY5"/>
<evidence type="ECO:0000313" key="4">
    <source>
        <dbReference type="Proteomes" id="UP000018888"/>
    </source>
</evidence>
<evidence type="ECO:0000256" key="1">
    <source>
        <dbReference type="SAM" id="Coils"/>
    </source>
</evidence>
<protein>
    <submittedName>
        <fullName evidence="3">Uncharacterized protein</fullName>
    </submittedName>
</protein>
<keyword evidence="4" id="KW-1185">Reference proteome</keyword>
<feature type="region of interest" description="Disordered" evidence="2">
    <location>
        <begin position="296"/>
        <end position="333"/>
    </location>
</feature>
<feature type="coiled-coil region" evidence="1">
    <location>
        <begin position="120"/>
        <end position="161"/>
    </location>
</feature>
<gene>
    <name evidence="3" type="ORF">GLOIN_2v1781454</name>
</gene>
<reference evidence="3 4" key="1">
    <citation type="journal article" date="2013" name="Proc. Natl. Acad. Sci. U.S.A.">
        <title>Genome of an arbuscular mycorrhizal fungus provides insight into the oldest plant symbiosis.</title>
        <authorList>
            <person name="Tisserant E."/>
            <person name="Malbreil M."/>
            <person name="Kuo A."/>
            <person name="Kohler A."/>
            <person name="Symeonidi A."/>
            <person name="Balestrini R."/>
            <person name="Charron P."/>
            <person name="Duensing N."/>
            <person name="Frei Dit Frey N."/>
            <person name="Gianinazzi-Pearson V."/>
            <person name="Gilbert L.B."/>
            <person name="Handa Y."/>
            <person name="Herr J.R."/>
            <person name="Hijri M."/>
            <person name="Koul R."/>
            <person name="Kawaguchi M."/>
            <person name="Krajinski F."/>
            <person name="Lammers P.J."/>
            <person name="Masclaux F.G."/>
            <person name="Murat C."/>
            <person name="Morin E."/>
            <person name="Ndikumana S."/>
            <person name="Pagni M."/>
            <person name="Petitpierre D."/>
            <person name="Requena N."/>
            <person name="Rosikiewicz P."/>
            <person name="Riley R."/>
            <person name="Saito K."/>
            <person name="San Clemente H."/>
            <person name="Shapiro H."/>
            <person name="van Tuinen D."/>
            <person name="Becard G."/>
            <person name="Bonfante P."/>
            <person name="Paszkowski U."/>
            <person name="Shachar-Hill Y.Y."/>
            <person name="Tuskan G.A."/>
            <person name="Young P.W."/>
            <person name="Sanders I.R."/>
            <person name="Henrissat B."/>
            <person name="Rensing S.A."/>
            <person name="Grigoriev I.V."/>
            <person name="Corradi N."/>
            <person name="Roux C."/>
            <person name="Martin F."/>
        </authorList>
    </citation>
    <scope>NUCLEOTIDE SEQUENCE [LARGE SCALE GENOMIC DNA]</scope>
    <source>
        <strain evidence="3 4">DAOM 197198</strain>
    </source>
</reference>
<dbReference type="Proteomes" id="UP000018888">
    <property type="component" value="Unassembled WGS sequence"/>
</dbReference>
<dbReference type="EMBL" id="AUPC02000208">
    <property type="protein sequence ID" value="POG65703.1"/>
    <property type="molecule type" value="Genomic_DNA"/>
</dbReference>
<sequence length="373" mass="43931">MEETLKQYMNEYYRGFTGFGIEYIYDFARCITYYKRISLEEYEKKYLDEDILFPPGNIKIGIRDERNDRHMHMNENILIDFAVFTMKLGGETIKRILEKILLGISIEGAVKEGAAVDDELELLKVKSREDKEKIDILEKEKKIAEERIKSLENDVTKLEEIETTSKITASSKQKRCLMQKMSPTDIKKRYEWQAYKKFNDLPGMPKYENLKTMNQKYGGHFSKIIKINKIKYILIYFNNENDLLKAIYKSTMDERWVEDKNAKPPTDHISTIPRTLKEHEELDNLNSTFKGRLEELEKMPTLPSNKGKKKAVEISDDDNEEKTNKNKKRVVQKQGEREILIKNEQIIPKNFNKLKIFFLGKAILELDRAIEGQ</sequence>
<dbReference type="VEuPathDB" id="FungiDB:RhiirFUN_021917"/>
<dbReference type="AlphaFoldDB" id="A0A2P4PJY5"/>
<organism evidence="3 4">
    <name type="scientific">Rhizophagus irregularis (strain DAOM 181602 / DAOM 197198 / MUCL 43194)</name>
    <name type="common">Arbuscular mycorrhizal fungus</name>
    <name type="synonym">Glomus intraradices</name>
    <dbReference type="NCBI Taxonomy" id="747089"/>
    <lineage>
        <taxon>Eukaryota</taxon>
        <taxon>Fungi</taxon>
        <taxon>Fungi incertae sedis</taxon>
        <taxon>Mucoromycota</taxon>
        <taxon>Glomeromycotina</taxon>
        <taxon>Glomeromycetes</taxon>
        <taxon>Glomerales</taxon>
        <taxon>Glomeraceae</taxon>
        <taxon>Rhizophagus</taxon>
    </lineage>
</organism>
<proteinExistence type="predicted"/>
<evidence type="ECO:0000256" key="2">
    <source>
        <dbReference type="SAM" id="MobiDB-lite"/>
    </source>
</evidence>
<reference evidence="3 4" key="2">
    <citation type="journal article" date="2018" name="New Phytol.">
        <title>High intraspecific genome diversity in the model arbuscular mycorrhizal symbiont Rhizophagus irregularis.</title>
        <authorList>
            <person name="Chen E.C.H."/>
            <person name="Morin E."/>
            <person name="Beaudet D."/>
            <person name="Noel J."/>
            <person name="Yildirir G."/>
            <person name="Ndikumana S."/>
            <person name="Charron P."/>
            <person name="St-Onge C."/>
            <person name="Giorgi J."/>
            <person name="Kruger M."/>
            <person name="Marton T."/>
            <person name="Ropars J."/>
            <person name="Grigoriev I.V."/>
            <person name="Hainaut M."/>
            <person name="Henrissat B."/>
            <person name="Roux C."/>
            <person name="Martin F."/>
            <person name="Corradi N."/>
        </authorList>
    </citation>
    <scope>NUCLEOTIDE SEQUENCE [LARGE SCALE GENOMIC DNA]</scope>
    <source>
        <strain evidence="3 4">DAOM 197198</strain>
    </source>
</reference>
<keyword evidence="1" id="KW-0175">Coiled coil</keyword>
<name>A0A2P4PJY5_RHIID</name>
<accession>A0A2P4PJY5</accession>
<comment type="caution">
    <text evidence="3">The sequence shown here is derived from an EMBL/GenBank/DDBJ whole genome shotgun (WGS) entry which is preliminary data.</text>
</comment>